<organism evidence="3 4">
    <name type="scientific">Toxoplasma gondii p89</name>
    <dbReference type="NCBI Taxonomy" id="943119"/>
    <lineage>
        <taxon>Eukaryota</taxon>
        <taxon>Sar</taxon>
        <taxon>Alveolata</taxon>
        <taxon>Apicomplexa</taxon>
        <taxon>Conoidasida</taxon>
        <taxon>Coccidia</taxon>
        <taxon>Eucoccidiorida</taxon>
        <taxon>Eimeriorina</taxon>
        <taxon>Sarcocystidae</taxon>
        <taxon>Toxoplasma</taxon>
    </lineage>
</organism>
<feature type="region of interest" description="Disordered" evidence="2">
    <location>
        <begin position="278"/>
        <end position="312"/>
    </location>
</feature>
<dbReference type="OrthoDB" id="2746at2759"/>
<dbReference type="Proteomes" id="UP000028828">
    <property type="component" value="Unassembled WGS sequence"/>
</dbReference>
<protein>
    <submittedName>
        <fullName evidence="3">Uncharacterized protein</fullName>
    </submittedName>
</protein>
<evidence type="ECO:0000256" key="2">
    <source>
        <dbReference type="SAM" id="MobiDB-lite"/>
    </source>
</evidence>
<feature type="region of interest" description="Disordered" evidence="2">
    <location>
        <begin position="1"/>
        <end position="24"/>
    </location>
</feature>
<dbReference type="InterPro" id="IPR039796">
    <property type="entry name" value="MIP18"/>
</dbReference>
<feature type="region of interest" description="Disordered" evidence="2">
    <location>
        <begin position="456"/>
        <end position="484"/>
    </location>
</feature>
<reference evidence="3 4" key="1">
    <citation type="submission" date="2014-03" db="EMBL/GenBank/DDBJ databases">
        <authorList>
            <person name="Sibley D."/>
            <person name="Venepally P."/>
            <person name="Karamycheva S."/>
            <person name="Hadjithomas M."/>
            <person name="Khan A."/>
            <person name="Brunk B."/>
            <person name="Roos D."/>
            <person name="Caler E."/>
            <person name="Lorenzi H."/>
        </authorList>
    </citation>
    <scope>NUCLEOTIDE SEQUENCE [LARGE SCALE GENOMIC DNA]</scope>
    <source>
        <strain evidence="4">p89</strain>
    </source>
</reference>
<feature type="compositionally biased region" description="Low complexity" evidence="2">
    <location>
        <begin position="340"/>
        <end position="360"/>
    </location>
</feature>
<feature type="region of interest" description="Disordered" evidence="2">
    <location>
        <begin position="156"/>
        <end position="215"/>
    </location>
</feature>
<dbReference type="InterPro" id="IPR034904">
    <property type="entry name" value="FSCA_dom_sf"/>
</dbReference>
<evidence type="ECO:0000256" key="1">
    <source>
        <dbReference type="ARBA" id="ARBA00010381"/>
    </source>
</evidence>
<dbReference type="Gene3D" id="6.10.250.1280">
    <property type="match status" value="1"/>
</dbReference>
<feature type="compositionally biased region" description="Polar residues" evidence="2">
    <location>
        <begin position="387"/>
        <end position="396"/>
    </location>
</feature>
<comment type="caution">
    <text evidence="3">The sequence shown here is derived from an EMBL/GenBank/DDBJ whole genome shotgun (WGS) entry which is preliminary data.</text>
</comment>
<feature type="compositionally biased region" description="Acidic residues" evidence="2">
    <location>
        <begin position="283"/>
        <end position="296"/>
    </location>
</feature>
<dbReference type="GO" id="GO:0051604">
    <property type="term" value="P:protein maturation"/>
    <property type="evidence" value="ECO:0007669"/>
    <property type="project" value="InterPro"/>
</dbReference>
<feature type="region of interest" description="Disordered" evidence="2">
    <location>
        <begin position="382"/>
        <end position="412"/>
    </location>
</feature>
<dbReference type="PANTHER" id="PTHR12377">
    <property type="entry name" value="CYTOSOLIC IRON-SULFUR ASSEMBLY COMPONENT 2B-RELATED"/>
    <property type="match status" value="1"/>
</dbReference>
<accession>A0A086JDG4</accession>
<feature type="region of interest" description="Disordered" evidence="2">
    <location>
        <begin position="333"/>
        <end position="360"/>
    </location>
</feature>
<dbReference type="AlphaFoldDB" id="A0A086JDG4"/>
<dbReference type="PANTHER" id="PTHR12377:SF0">
    <property type="entry name" value="CYTOSOLIC IRON-SULFUR ASSEMBLY COMPONENT 2B"/>
    <property type="match status" value="1"/>
</dbReference>
<comment type="similarity">
    <text evidence="1">Belongs to the MIP18 family.</text>
</comment>
<feature type="compositionally biased region" description="Basic and acidic residues" evidence="2">
    <location>
        <begin position="187"/>
        <end position="215"/>
    </location>
</feature>
<evidence type="ECO:0000313" key="4">
    <source>
        <dbReference type="Proteomes" id="UP000028828"/>
    </source>
</evidence>
<sequence>MDNPNPTVLEDEPESDQDVFAPDADGFHVTSRGRLASLFSASSRSPNWSCSLANPKIFYFPLLPSHATQRACHQQTDASGMATAESAVPPSLFREASEALAPAKADLLRSEQALRAISGNSGIHGSLYRRKQDVRRQVADYLSLLKTEKRVANLVEKSRDEENERRGRIRSSPREANLGELEGGEQGSRERKDEAERQRSADEKGEETRDGADALEEADRAVKKWMLKKQMRRRLWSREPFTVEELYNYIKHIQDPEHPYSLEQLDVVAPKRLTVSGSCELSDSSDQESVESDSDACDSRGHQSALPSCGPGRASAYIRSRWGGRRRRFPESGYASNSPLLSDLESNSSVSSLSSGESDLGSCDDIESFFFPVSDKEICLHAEQENEVPSSRGSGQDTRETRDNTQNVFPESGMHFSVPDLGACVGGREYQKPSLRSSFSSTVASPSCCSTSKANATLDASGGGDREETVGGGEEEICASRKRPSARGLPSVQREVRALELAYKSGRGRRCSVSVSFQPTIPHCSQATLIGLLILVKLLRSAPVWMKSEIRIADGKHVSFKTINRQLKDKERVSAAIENPALLKVINRGLLGTDAWIDITDLLVLPE</sequence>
<evidence type="ECO:0000313" key="3">
    <source>
        <dbReference type="EMBL" id="KFG30182.1"/>
    </source>
</evidence>
<feature type="compositionally biased region" description="Basic and acidic residues" evidence="2">
    <location>
        <begin position="156"/>
        <end position="166"/>
    </location>
</feature>
<dbReference type="Gene3D" id="3.30.300.130">
    <property type="entry name" value="Fe-S cluster assembly (FSCA)"/>
    <property type="match status" value="2"/>
</dbReference>
<proteinExistence type="inferred from homology"/>
<dbReference type="EMBL" id="AEYI02002090">
    <property type="protein sequence ID" value="KFG30182.1"/>
    <property type="molecule type" value="Genomic_DNA"/>
</dbReference>
<gene>
    <name evidence="3" type="ORF">TGP89_306590</name>
</gene>
<dbReference type="VEuPathDB" id="ToxoDB:TGP89_306590"/>
<name>A0A086JDG4_TOXGO</name>